<evidence type="ECO:0000313" key="2">
    <source>
        <dbReference type="EMBL" id="ACO63491.1"/>
    </source>
</evidence>
<evidence type="ECO:0000313" key="3">
    <source>
        <dbReference type="Proteomes" id="UP000002009"/>
    </source>
</evidence>
<dbReference type="Proteomes" id="UP000002009">
    <property type="component" value="Chromosome 5"/>
</dbReference>
<dbReference type="InterPro" id="IPR029058">
    <property type="entry name" value="AB_hydrolase_fold"/>
</dbReference>
<reference evidence="2 3" key="1">
    <citation type="journal article" date="2009" name="Science">
        <title>Green evolution and dynamic adaptations revealed by genomes of the marine picoeukaryotes Micromonas.</title>
        <authorList>
            <person name="Worden A.Z."/>
            <person name="Lee J.H."/>
            <person name="Mock T."/>
            <person name="Rouze P."/>
            <person name="Simmons M.P."/>
            <person name="Aerts A.L."/>
            <person name="Allen A.E."/>
            <person name="Cuvelier M.L."/>
            <person name="Derelle E."/>
            <person name="Everett M.V."/>
            <person name="Foulon E."/>
            <person name="Grimwood J."/>
            <person name="Gundlach H."/>
            <person name="Henrissat B."/>
            <person name="Napoli C."/>
            <person name="McDonald S.M."/>
            <person name="Parker M.S."/>
            <person name="Rombauts S."/>
            <person name="Salamov A."/>
            <person name="Von Dassow P."/>
            <person name="Badger J.H."/>
            <person name="Coutinho P.M."/>
            <person name="Demir E."/>
            <person name="Dubchak I."/>
            <person name="Gentemann C."/>
            <person name="Eikrem W."/>
            <person name="Gready J.E."/>
            <person name="John U."/>
            <person name="Lanier W."/>
            <person name="Lindquist E.A."/>
            <person name="Lucas S."/>
            <person name="Mayer K.F."/>
            <person name="Moreau H."/>
            <person name="Not F."/>
            <person name="Otillar R."/>
            <person name="Panaud O."/>
            <person name="Pangilinan J."/>
            <person name="Paulsen I."/>
            <person name="Piegu B."/>
            <person name="Poliakov A."/>
            <person name="Robbens S."/>
            <person name="Schmutz J."/>
            <person name="Toulza E."/>
            <person name="Wyss T."/>
            <person name="Zelensky A."/>
            <person name="Zhou K."/>
            <person name="Armbrust E.V."/>
            <person name="Bhattacharya D."/>
            <person name="Goodenough U.W."/>
            <person name="Van de Peer Y."/>
            <person name="Grigoriev I.V."/>
        </authorList>
    </citation>
    <scope>NUCLEOTIDE SEQUENCE [LARGE SCALE GENOMIC DNA]</scope>
    <source>
        <strain evidence="3">RCC299 / NOUM17</strain>
    </source>
</reference>
<name>C1E6U0_MICCC</name>
<dbReference type="AlphaFoldDB" id="C1E6U0"/>
<gene>
    <name evidence="2" type="ORF">MICPUN_58775</name>
</gene>
<dbReference type="SUPFAM" id="SSF53474">
    <property type="entry name" value="alpha/beta-Hydrolases"/>
    <property type="match status" value="1"/>
</dbReference>
<accession>C1E6U0</accession>
<protein>
    <submittedName>
        <fullName evidence="2">Uncharacterized protein</fullName>
    </submittedName>
</protein>
<dbReference type="InParanoid" id="C1E6U0"/>
<feature type="region of interest" description="Disordered" evidence="1">
    <location>
        <begin position="99"/>
        <end position="125"/>
    </location>
</feature>
<dbReference type="EMBL" id="CP001326">
    <property type="protein sequence ID" value="ACO63491.1"/>
    <property type="molecule type" value="Genomic_DNA"/>
</dbReference>
<keyword evidence="3" id="KW-1185">Reference proteome</keyword>
<evidence type="ECO:0000256" key="1">
    <source>
        <dbReference type="SAM" id="MobiDB-lite"/>
    </source>
</evidence>
<sequence length="592" mass="61922">MYEHTPLIRSRPQFIGNNDERWLKVCACIATVVLGTVILAASKTDGPGSAVVGGVPGLGSARGWAARGEDDAVGRVASRIAAELTDAYRRGELGTPQYDPSSLFSRAPGRRAPVDEVDGSGAPLTLPWQPVSLGGPAAASRDVRWSAGASGPVIDDIASRKALGVVAGHGLHCDLRSTPWLLSDLHPDVPAAVFGSRGGGVVDDGLHSSPDRWMETAMGEDAATSRDAESRLGGEDPLADALSDRLGFQAQGGDFANVGYHAGFDAVIAVGESMSTAAALWGALEQAERDLGLLVPTADANNPNNPGTNAKPRIKGLVLTLVPSMGTEREEYWNEMMRVLRASYGSVDNATTTLSKDCSIGYGCIPFAKFVAAKHSNLPTPTRLARIAQAGIPAVVFGNRADEPAHPVENGRVVAQALGATFHEASTHEEALAEWPRVIADFVNGIARDEGIVLASGAPDSTTDASGAIVAGMVAPRDWLRASRQLCSGDPTTTPELVHACESYRSGESAVPPGVEAAVEAEEASLGKDKYAATTPFYRRTGLDVSDCVTSGVVTLAEVSDLTSGSPDQWAATSEAIEDVERVVDLQAERTW</sequence>
<dbReference type="RefSeq" id="XP_002502233.1">
    <property type="nucleotide sequence ID" value="XM_002502187.1"/>
</dbReference>
<dbReference type="Gene3D" id="3.40.50.1820">
    <property type="entry name" value="alpha/beta hydrolase"/>
    <property type="match status" value="1"/>
</dbReference>
<organism evidence="2 3">
    <name type="scientific">Micromonas commoda (strain RCC299 / NOUM17 / CCMP2709)</name>
    <name type="common">Picoplanktonic green alga</name>
    <dbReference type="NCBI Taxonomy" id="296587"/>
    <lineage>
        <taxon>Eukaryota</taxon>
        <taxon>Viridiplantae</taxon>
        <taxon>Chlorophyta</taxon>
        <taxon>Mamiellophyceae</taxon>
        <taxon>Mamiellales</taxon>
        <taxon>Mamiellaceae</taxon>
        <taxon>Micromonas</taxon>
    </lineage>
</organism>
<dbReference type="GeneID" id="8243892"/>
<proteinExistence type="predicted"/>
<dbReference type="KEGG" id="mis:MICPUN_58775"/>